<proteinExistence type="predicted"/>
<sequence>MPKKAPRIPEEIWNRHKEEIIASYSSRTLDQMMKHMMEEHGFEAKNITPEKTGSLIGHKEQKRRQEGKDSDVHIHTRAETDVEFGRPVHPGHEWCESYITISTPQSEQTDLPSMGYAFLSRNLGTDLSRRYRTSVVEYIVEKGGTNILLFICCLASQLMAVFADKEGFPNALLFGTIYLSNRKFIQCEFWLQTDTPSRHQIRTKYLCEAITMGMKLWWATALQEAARSEILKLAVRLLERGADVTASAAPIGGRTAVDRAAEYGNLDMVQLFLNAYWEDADLESIRRQAAGFARRGGHHELADWLLGRWSS</sequence>
<dbReference type="InterPro" id="IPR025676">
    <property type="entry name" value="Clr5_dom"/>
</dbReference>
<name>A0A146FR30_ASPKA</name>
<protein>
    <submittedName>
        <fullName evidence="3">Ankyrin repeat-containing protein</fullName>
    </submittedName>
</protein>
<dbReference type="EMBL" id="BCWF01000021">
    <property type="protein sequence ID" value="GAT27612.1"/>
    <property type="molecule type" value="Genomic_DNA"/>
</dbReference>
<dbReference type="Pfam" id="PF13637">
    <property type="entry name" value="Ank_4"/>
    <property type="match status" value="1"/>
</dbReference>
<dbReference type="VEuPathDB" id="FungiDB:ASPFODRAFT_278603"/>
<evidence type="ECO:0000259" key="2">
    <source>
        <dbReference type="Pfam" id="PF14420"/>
    </source>
</evidence>
<dbReference type="InterPro" id="IPR036770">
    <property type="entry name" value="Ankyrin_rpt-contain_sf"/>
</dbReference>
<reference evidence="3 4" key="1">
    <citation type="journal article" date="2016" name="DNA Res.">
        <title>Genome sequence of Aspergillus luchuensis NBRC 4314.</title>
        <authorList>
            <person name="Yamada O."/>
            <person name="Machida M."/>
            <person name="Hosoyama A."/>
            <person name="Goto M."/>
            <person name="Takahashi T."/>
            <person name="Futagami T."/>
            <person name="Yamagata Y."/>
            <person name="Takeuchi M."/>
            <person name="Kobayashi T."/>
            <person name="Koike H."/>
            <person name="Abe K."/>
            <person name="Asai K."/>
            <person name="Arita M."/>
            <person name="Fujita N."/>
            <person name="Fukuda K."/>
            <person name="Higa K."/>
            <person name="Horikawa H."/>
            <person name="Ishikawa T."/>
            <person name="Jinno K."/>
            <person name="Kato Y."/>
            <person name="Kirimura K."/>
            <person name="Mizutani O."/>
            <person name="Nakasone K."/>
            <person name="Sano M."/>
            <person name="Shiraishi Y."/>
            <person name="Tsukahara M."/>
            <person name="Gomi K."/>
        </authorList>
    </citation>
    <scope>NUCLEOTIDE SEQUENCE [LARGE SCALE GENOMIC DNA]</scope>
    <source>
        <strain evidence="3 4">RIB 2604</strain>
    </source>
</reference>
<evidence type="ECO:0000313" key="3">
    <source>
        <dbReference type="EMBL" id="GAT27612.1"/>
    </source>
</evidence>
<feature type="compositionally biased region" description="Basic and acidic residues" evidence="1">
    <location>
        <begin position="57"/>
        <end position="74"/>
    </location>
</feature>
<comment type="caution">
    <text evidence="3">The sequence shown here is derived from an EMBL/GenBank/DDBJ whole genome shotgun (WGS) entry which is preliminary data.</text>
</comment>
<dbReference type="SUPFAM" id="SSF48403">
    <property type="entry name" value="Ankyrin repeat"/>
    <property type="match status" value="1"/>
</dbReference>
<dbReference type="AlphaFoldDB" id="A0A146FR30"/>
<accession>A0A146FR30</accession>
<dbReference type="InterPro" id="IPR002110">
    <property type="entry name" value="Ankyrin_rpt"/>
</dbReference>
<evidence type="ECO:0000313" key="4">
    <source>
        <dbReference type="Proteomes" id="UP000075230"/>
    </source>
</evidence>
<reference evidence="4" key="2">
    <citation type="submission" date="2016-02" db="EMBL/GenBank/DDBJ databases">
        <title>Genome sequencing of Aspergillus luchuensis NBRC 4314.</title>
        <authorList>
            <person name="Yamada O."/>
        </authorList>
    </citation>
    <scope>NUCLEOTIDE SEQUENCE [LARGE SCALE GENOMIC DNA]</scope>
    <source>
        <strain evidence="4">RIB 2604</strain>
    </source>
</reference>
<dbReference type="Pfam" id="PF14420">
    <property type="entry name" value="Clr5"/>
    <property type="match status" value="1"/>
</dbReference>
<dbReference type="Gene3D" id="1.25.40.20">
    <property type="entry name" value="Ankyrin repeat-containing domain"/>
    <property type="match status" value="1"/>
</dbReference>
<dbReference type="Proteomes" id="UP000075230">
    <property type="component" value="Unassembled WGS sequence"/>
</dbReference>
<organism evidence="3 4">
    <name type="scientific">Aspergillus kawachii</name>
    <name type="common">White koji mold</name>
    <name type="synonym">Aspergillus awamori var. kawachi</name>
    <dbReference type="NCBI Taxonomy" id="1069201"/>
    <lineage>
        <taxon>Eukaryota</taxon>
        <taxon>Fungi</taxon>
        <taxon>Dikarya</taxon>
        <taxon>Ascomycota</taxon>
        <taxon>Pezizomycotina</taxon>
        <taxon>Eurotiomycetes</taxon>
        <taxon>Eurotiomycetidae</taxon>
        <taxon>Eurotiales</taxon>
        <taxon>Aspergillaceae</taxon>
        <taxon>Aspergillus</taxon>
        <taxon>Aspergillus subgen. Circumdati</taxon>
    </lineage>
</organism>
<feature type="domain" description="Clr5" evidence="2">
    <location>
        <begin position="10"/>
        <end position="45"/>
    </location>
</feature>
<feature type="region of interest" description="Disordered" evidence="1">
    <location>
        <begin position="49"/>
        <end position="74"/>
    </location>
</feature>
<gene>
    <name evidence="3" type="ORF">RIB2604_02113060</name>
</gene>
<evidence type="ECO:0000256" key="1">
    <source>
        <dbReference type="SAM" id="MobiDB-lite"/>
    </source>
</evidence>